<reference evidence="2 3" key="1">
    <citation type="submission" date="2017-07" db="EMBL/GenBank/DDBJ databases">
        <authorList>
            <person name="Talla V."/>
            <person name="Backstrom N."/>
        </authorList>
    </citation>
    <scope>NUCLEOTIDE SEQUENCE [LARGE SCALE GENOMIC DNA]</scope>
</reference>
<accession>A0A5E4QUE1</accession>
<protein>
    <submittedName>
        <fullName evidence="2">Uncharacterized protein</fullName>
    </submittedName>
</protein>
<dbReference type="AlphaFoldDB" id="A0A5E4QUE1"/>
<evidence type="ECO:0000313" key="3">
    <source>
        <dbReference type="Proteomes" id="UP000324832"/>
    </source>
</evidence>
<feature type="region of interest" description="Disordered" evidence="1">
    <location>
        <begin position="1"/>
        <end position="30"/>
    </location>
</feature>
<dbReference type="EMBL" id="FZQP02005299">
    <property type="protein sequence ID" value="VVD01323.1"/>
    <property type="molecule type" value="Genomic_DNA"/>
</dbReference>
<name>A0A5E4QUE1_9NEOP</name>
<proteinExistence type="predicted"/>
<evidence type="ECO:0000256" key="1">
    <source>
        <dbReference type="SAM" id="MobiDB-lite"/>
    </source>
</evidence>
<dbReference type="Proteomes" id="UP000324832">
    <property type="component" value="Unassembled WGS sequence"/>
</dbReference>
<evidence type="ECO:0000313" key="2">
    <source>
        <dbReference type="EMBL" id="VVD01323.1"/>
    </source>
</evidence>
<organism evidence="2 3">
    <name type="scientific">Leptidea sinapis</name>
    <dbReference type="NCBI Taxonomy" id="189913"/>
    <lineage>
        <taxon>Eukaryota</taxon>
        <taxon>Metazoa</taxon>
        <taxon>Ecdysozoa</taxon>
        <taxon>Arthropoda</taxon>
        <taxon>Hexapoda</taxon>
        <taxon>Insecta</taxon>
        <taxon>Pterygota</taxon>
        <taxon>Neoptera</taxon>
        <taxon>Endopterygota</taxon>
        <taxon>Lepidoptera</taxon>
        <taxon>Glossata</taxon>
        <taxon>Ditrysia</taxon>
        <taxon>Papilionoidea</taxon>
        <taxon>Pieridae</taxon>
        <taxon>Dismorphiinae</taxon>
        <taxon>Leptidea</taxon>
    </lineage>
</organism>
<gene>
    <name evidence="2" type="ORF">LSINAPIS_LOCUS11775</name>
</gene>
<keyword evidence="3" id="KW-1185">Reference proteome</keyword>
<sequence>MGSRLWRCPSSGGPMGSRLRSCPGRCERSRRQSRCPSCHILR</sequence>